<dbReference type="Pfam" id="PF14539">
    <property type="entry name" value="DUF4442"/>
    <property type="match status" value="1"/>
</dbReference>
<organism evidence="1 2">
    <name type="scientific">Clydaea vesicula</name>
    <dbReference type="NCBI Taxonomy" id="447962"/>
    <lineage>
        <taxon>Eukaryota</taxon>
        <taxon>Fungi</taxon>
        <taxon>Fungi incertae sedis</taxon>
        <taxon>Chytridiomycota</taxon>
        <taxon>Chytridiomycota incertae sedis</taxon>
        <taxon>Chytridiomycetes</taxon>
        <taxon>Lobulomycetales</taxon>
        <taxon>Lobulomycetaceae</taxon>
        <taxon>Clydaea</taxon>
    </lineage>
</organism>
<dbReference type="AlphaFoldDB" id="A0AAD5U5V8"/>
<protein>
    <recommendedName>
        <fullName evidence="3">DUF4442 domain-containing protein</fullName>
    </recommendedName>
</protein>
<accession>A0AAD5U5V8</accession>
<dbReference type="InterPro" id="IPR027961">
    <property type="entry name" value="DUF4442"/>
</dbReference>
<name>A0AAD5U5V8_9FUNG</name>
<dbReference type="EMBL" id="JADGJW010000109">
    <property type="protein sequence ID" value="KAJ3224009.1"/>
    <property type="molecule type" value="Genomic_DNA"/>
</dbReference>
<reference evidence="1" key="1">
    <citation type="submission" date="2020-05" db="EMBL/GenBank/DDBJ databases">
        <title>Phylogenomic resolution of chytrid fungi.</title>
        <authorList>
            <person name="Stajich J.E."/>
            <person name="Amses K."/>
            <person name="Simmons R."/>
            <person name="Seto K."/>
            <person name="Myers J."/>
            <person name="Bonds A."/>
            <person name="Quandt C.A."/>
            <person name="Barry K."/>
            <person name="Liu P."/>
            <person name="Grigoriev I."/>
            <person name="Longcore J.E."/>
            <person name="James T.Y."/>
        </authorList>
    </citation>
    <scope>NUCLEOTIDE SEQUENCE</scope>
    <source>
        <strain evidence="1">JEL0476</strain>
    </source>
</reference>
<evidence type="ECO:0008006" key="3">
    <source>
        <dbReference type="Google" id="ProtNLM"/>
    </source>
</evidence>
<dbReference type="Proteomes" id="UP001211065">
    <property type="component" value="Unassembled WGS sequence"/>
</dbReference>
<comment type="caution">
    <text evidence="1">The sequence shown here is derived from an EMBL/GenBank/DDBJ whole genome shotgun (WGS) entry which is preliminary data.</text>
</comment>
<evidence type="ECO:0000313" key="1">
    <source>
        <dbReference type="EMBL" id="KAJ3224009.1"/>
    </source>
</evidence>
<proteinExistence type="predicted"/>
<dbReference type="SUPFAM" id="SSF54637">
    <property type="entry name" value="Thioesterase/thiol ester dehydrase-isomerase"/>
    <property type="match status" value="1"/>
</dbReference>
<keyword evidence="2" id="KW-1185">Reference proteome</keyword>
<dbReference type="Gene3D" id="3.10.129.10">
    <property type="entry name" value="Hotdog Thioesterase"/>
    <property type="match status" value="1"/>
</dbReference>
<evidence type="ECO:0000313" key="2">
    <source>
        <dbReference type="Proteomes" id="UP001211065"/>
    </source>
</evidence>
<sequence>MPPPIQYWFDTLTAIPIVGQWLFRMVIKYVSPYTVSMKNIKIRTGYCVAEIEEQTSLKNPFNSIHAAALINLGEATGGFCVLTMCQKNAEFKGIVKSIHADYFKKSKGIITSTSRIEENTPLLKDGVEEGNILVTSELKDKFGDVTCNVKVEWTIRRIKEKKDL</sequence>
<dbReference type="InterPro" id="IPR029069">
    <property type="entry name" value="HotDog_dom_sf"/>
</dbReference>
<gene>
    <name evidence="1" type="ORF">HK099_000386</name>
</gene>